<dbReference type="InterPro" id="IPR016161">
    <property type="entry name" value="Ald_DH/histidinol_DH"/>
</dbReference>
<keyword evidence="7" id="KW-0963">Cytoplasm</keyword>
<dbReference type="GO" id="GO:0050661">
    <property type="term" value="F:NADP binding"/>
    <property type="evidence" value="ECO:0007669"/>
    <property type="project" value="InterPro"/>
</dbReference>
<evidence type="ECO:0000313" key="10">
    <source>
        <dbReference type="Proteomes" id="UP000199371"/>
    </source>
</evidence>
<comment type="function">
    <text evidence="7">Catalyzes the NADPH-dependent reduction of L-glutamate 5-phosphate into L-glutamate 5-semialdehyde and phosphate. The product spontaneously undergoes cyclization to form 1-pyrroline-5-carboxylate.</text>
</comment>
<gene>
    <name evidence="7" type="primary">proA</name>
    <name evidence="9" type="ORF">SAMN05660691_01324</name>
</gene>
<dbReference type="EMBL" id="FNXF01000004">
    <property type="protein sequence ID" value="SEH77599.1"/>
    <property type="molecule type" value="Genomic_DNA"/>
</dbReference>
<feature type="domain" description="Aldehyde dehydrogenase" evidence="8">
    <location>
        <begin position="8"/>
        <end position="284"/>
    </location>
</feature>
<evidence type="ECO:0000256" key="5">
    <source>
        <dbReference type="ARBA" id="ARBA00023002"/>
    </source>
</evidence>
<dbReference type="PANTHER" id="PTHR11063">
    <property type="entry name" value="GLUTAMATE SEMIALDEHYDE DEHYDROGENASE"/>
    <property type="match status" value="1"/>
</dbReference>
<accession>A0A1H6KQ77</accession>
<dbReference type="HAMAP" id="MF_00412">
    <property type="entry name" value="ProA"/>
    <property type="match status" value="1"/>
</dbReference>
<keyword evidence="4 7" id="KW-0521">NADP</keyword>
<name>A0A1H6KQ77_9GAMM</name>
<organism evidence="9 10">
    <name type="scientific">Rheinheimera pacifica</name>
    <dbReference type="NCBI Taxonomy" id="173990"/>
    <lineage>
        <taxon>Bacteria</taxon>
        <taxon>Pseudomonadati</taxon>
        <taxon>Pseudomonadota</taxon>
        <taxon>Gammaproteobacteria</taxon>
        <taxon>Chromatiales</taxon>
        <taxon>Chromatiaceae</taxon>
        <taxon>Rheinheimera</taxon>
    </lineage>
</organism>
<dbReference type="CDD" id="cd07079">
    <property type="entry name" value="ALDH_F18-19_ProA-GPR"/>
    <property type="match status" value="1"/>
</dbReference>
<evidence type="ECO:0000259" key="8">
    <source>
        <dbReference type="Pfam" id="PF00171"/>
    </source>
</evidence>
<dbReference type="Pfam" id="PF00171">
    <property type="entry name" value="Aldedh"/>
    <property type="match status" value="1"/>
</dbReference>
<dbReference type="NCBIfam" id="NF001221">
    <property type="entry name" value="PRK00197.1"/>
    <property type="match status" value="1"/>
</dbReference>
<comment type="subcellular location">
    <subcellularLocation>
        <location evidence="7">Cytoplasm</location>
    </subcellularLocation>
</comment>
<dbReference type="AlphaFoldDB" id="A0A1H6KQ77"/>
<dbReference type="InterPro" id="IPR015590">
    <property type="entry name" value="Aldehyde_DH_dom"/>
</dbReference>
<sequence>MSTDVAATIAAKASQAAKAVANLTTEQKNFVLQSMANHIRSASAAILDANKDEVATASANGTSAAMLDRLTLNHDRIDAMAKAIEQIIALPDPVGATRHIQQRPNGINIEKRRIALGVICMIYEARPNVTADAGALCFKSGNAVILRCGREAIQTSLAIAAAMQQALREHDLPDEVVSIVPDPDRELMLALLKQDPYIDLVIPRGGEGLIRFVTEHSRIPVIQHYKGVCHLYVDQSADLTMALGLLLNGKVQRPGVCNALEGLLVNKHIAADFLPLVANALAQHDVIVHACKASIGYFNQAQPIADNEFGQEYLAPEIAIRVVDDLDAAMAHIDQFGSQHTEVICTSDQANAERFIRQVDSAVVMHNASSRFSDGGELGLGAEIGISTSKLHAYGPMGLEALTTEKYVVTGSGQTRS</sequence>
<keyword evidence="5 7" id="KW-0560">Oxidoreductase</keyword>
<dbReference type="RefSeq" id="WP_092791568.1">
    <property type="nucleotide sequence ID" value="NZ_FNXF01000004.1"/>
</dbReference>
<evidence type="ECO:0000256" key="3">
    <source>
        <dbReference type="ARBA" id="ARBA00022650"/>
    </source>
</evidence>
<evidence type="ECO:0000256" key="1">
    <source>
        <dbReference type="ARBA" id="ARBA00004985"/>
    </source>
</evidence>
<dbReference type="Proteomes" id="UP000199371">
    <property type="component" value="Unassembled WGS sequence"/>
</dbReference>
<evidence type="ECO:0000313" key="9">
    <source>
        <dbReference type="EMBL" id="SEH77599.1"/>
    </source>
</evidence>
<dbReference type="EC" id="1.2.1.41" evidence="7"/>
<dbReference type="STRING" id="173990.SAMN05660691_01324"/>
<evidence type="ECO:0000256" key="7">
    <source>
        <dbReference type="HAMAP-Rule" id="MF_00412"/>
    </source>
</evidence>
<evidence type="ECO:0000256" key="4">
    <source>
        <dbReference type="ARBA" id="ARBA00022857"/>
    </source>
</evidence>
<comment type="pathway">
    <text evidence="1 7">Amino-acid biosynthesis; L-proline biosynthesis; L-glutamate 5-semialdehyde from L-glutamate: step 2/2.</text>
</comment>
<keyword evidence="10" id="KW-1185">Reference proteome</keyword>
<dbReference type="PIRSF" id="PIRSF000151">
    <property type="entry name" value="GPR"/>
    <property type="match status" value="1"/>
</dbReference>
<comment type="catalytic activity">
    <reaction evidence="6 7">
        <text>L-glutamate 5-semialdehyde + phosphate + NADP(+) = L-glutamyl 5-phosphate + NADPH + H(+)</text>
        <dbReference type="Rhea" id="RHEA:19541"/>
        <dbReference type="ChEBI" id="CHEBI:15378"/>
        <dbReference type="ChEBI" id="CHEBI:43474"/>
        <dbReference type="ChEBI" id="CHEBI:57783"/>
        <dbReference type="ChEBI" id="CHEBI:58066"/>
        <dbReference type="ChEBI" id="CHEBI:58274"/>
        <dbReference type="ChEBI" id="CHEBI:58349"/>
        <dbReference type="EC" id="1.2.1.41"/>
    </reaction>
</comment>
<dbReference type="OrthoDB" id="9809970at2"/>
<dbReference type="InterPro" id="IPR016163">
    <property type="entry name" value="Ald_DH_C"/>
</dbReference>
<dbReference type="GO" id="GO:0055129">
    <property type="term" value="P:L-proline biosynthetic process"/>
    <property type="evidence" value="ECO:0007669"/>
    <property type="project" value="UniProtKB-UniRule"/>
</dbReference>
<dbReference type="NCBIfam" id="TIGR00407">
    <property type="entry name" value="proA"/>
    <property type="match status" value="1"/>
</dbReference>
<keyword evidence="3 7" id="KW-0641">Proline biosynthesis</keyword>
<dbReference type="PROSITE" id="PS01223">
    <property type="entry name" value="PROA"/>
    <property type="match status" value="1"/>
</dbReference>
<dbReference type="InterPro" id="IPR000965">
    <property type="entry name" value="GPR_dom"/>
</dbReference>
<evidence type="ECO:0000256" key="6">
    <source>
        <dbReference type="ARBA" id="ARBA00049024"/>
    </source>
</evidence>
<evidence type="ECO:0000256" key="2">
    <source>
        <dbReference type="ARBA" id="ARBA00022605"/>
    </source>
</evidence>
<protein>
    <recommendedName>
        <fullName evidence="7">Gamma-glutamyl phosphate reductase</fullName>
        <shortName evidence="7">GPR</shortName>
        <ecNumber evidence="7">1.2.1.41</ecNumber>
    </recommendedName>
    <alternativeName>
        <fullName evidence="7">Glutamate-5-semialdehyde dehydrogenase</fullName>
    </alternativeName>
    <alternativeName>
        <fullName evidence="7">Glutamyl-gamma-semialdehyde dehydrogenase</fullName>
        <shortName evidence="7">GSA dehydrogenase</shortName>
    </alternativeName>
</protein>
<dbReference type="PANTHER" id="PTHR11063:SF8">
    <property type="entry name" value="DELTA-1-PYRROLINE-5-CARBOXYLATE SYNTHASE"/>
    <property type="match status" value="1"/>
</dbReference>
<keyword evidence="2 7" id="KW-0028">Amino-acid biosynthesis</keyword>
<dbReference type="SUPFAM" id="SSF53720">
    <property type="entry name" value="ALDH-like"/>
    <property type="match status" value="1"/>
</dbReference>
<dbReference type="InterPro" id="IPR016162">
    <property type="entry name" value="Ald_DH_N"/>
</dbReference>
<dbReference type="InterPro" id="IPR020593">
    <property type="entry name" value="G-glutamylP_reductase_CS"/>
</dbReference>
<dbReference type="Gene3D" id="3.40.309.10">
    <property type="entry name" value="Aldehyde Dehydrogenase, Chain A, domain 2"/>
    <property type="match status" value="1"/>
</dbReference>
<dbReference type="GO" id="GO:0005737">
    <property type="term" value="C:cytoplasm"/>
    <property type="evidence" value="ECO:0007669"/>
    <property type="project" value="UniProtKB-SubCell"/>
</dbReference>
<reference evidence="10" key="1">
    <citation type="submission" date="2016-10" db="EMBL/GenBank/DDBJ databases">
        <authorList>
            <person name="Varghese N."/>
            <person name="Submissions S."/>
        </authorList>
    </citation>
    <scope>NUCLEOTIDE SEQUENCE [LARGE SCALE GENOMIC DNA]</scope>
    <source>
        <strain evidence="10">DSM 17616</strain>
    </source>
</reference>
<proteinExistence type="inferred from homology"/>
<dbReference type="InterPro" id="IPR012134">
    <property type="entry name" value="Glu-5-SA_DH"/>
</dbReference>
<dbReference type="UniPathway" id="UPA00098">
    <property type="reaction ID" value="UER00360"/>
</dbReference>
<dbReference type="GO" id="GO:0004350">
    <property type="term" value="F:glutamate-5-semialdehyde dehydrogenase activity"/>
    <property type="evidence" value="ECO:0007669"/>
    <property type="project" value="UniProtKB-UniRule"/>
</dbReference>
<dbReference type="Gene3D" id="3.40.605.10">
    <property type="entry name" value="Aldehyde Dehydrogenase, Chain A, domain 1"/>
    <property type="match status" value="1"/>
</dbReference>
<comment type="similarity">
    <text evidence="7">Belongs to the gamma-glutamyl phosphate reductase family.</text>
</comment>
<dbReference type="FunFam" id="3.40.309.10:FF:000006">
    <property type="entry name" value="Gamma-glutamyl phosphate reductase"/>
    <property type="match status" value="1"/>
</dbReference>